<accession>A0A4S4KJV9</accession>
<reference evidence="1 2" key="1">
    <citation type="submission" date="2019-02" db="EMBL/GenBank/DDBJ databases">
        <title>Genome sequencing of the rare red list fungi Phlebia centrifuga.</title>
        <authorList>
            <person name="Buettner E."/>
            <person name="Kellner H."/>
        </authorList>
    </citation>
    <scope>NUCLEOTIDE SEQUENCE [LARGE SCALE GENOMIC DNA]</scope>
    <source>
        <strain evidence="1 2">DSM 108282</strain>
    </source>
</reference>
<dbReference type="AlphaFoldDB" id="A0A4S4KJV9"/>
<keyword evidence="2" id="KW-1185">Reference proteome</keyword>
<organism evidence="1 2">
    <name type="scientific">Hermanssonia centrifuga</name>
    <dbReference type="NCBI Taxonomy" id="98765"/>
    <lineage>
        <taxon>Eukaryota</taxon>
        <taxon>Fungi</taxon>
        <taxon>Dikarya</taxon>
        <taxon>Basidiomycota</taxon>
        <taxon>Agaricomycotina</taxon>
        <taxon>Agaricomycetes</taxon>
        <taxon>Polyporales</taxon>
        <taxon>Meruliaceae</taxon>
        <taxon>Hermanssonia</taxon>
    </lineage>
</organism>
<comment type="caution">
    <text evidence="1">The sequence shown here is derived from an EMBL/GenBank/DDBJ whole genome shotgun (WGS) entry which is preliminary data.</text>
</comment>
<gene>
    <name evidence="1" type="ORF">EW026_g5001</name>
</gene>
<name>A0A4S4KJV9_9APHY</name>
<protein>
    <submittedName>
        <fullName evidence="1">Uncharacterized protein</fullName>
    </submittedName>
</protein>
<evidence type="ECO:0000313" key="1">
    <source>
        <dbReference type="EMBL" id="THG96919.1"/>
    </source>
</evidence>
<dbReference type="EMBL" id="SGPJ01000201">
    <property type="protein sequence ID" value="THG96919.1"/>
    <property type="molecule type" value="Genomic_DNA"/>
</dbReference>
<evidence type="ECO:0000313" key="2">
    <source>
        <dbReference type="Proteomes" id="UP000309038"/>
    </source>
</evidence>
<proteinExistence type="predicted"/>
<dbReference type="Proteomes" id="UP000309038">
    <property type="component" value="Unassembled WGS sequence"/>
</dbReference>
<sequence>MAHYSGHDKRTVIGALAYPGLTNANIVGGSAQTLLVVKIQPRQDVLRPKHVHIFIRMGLSMSGGLDWPADRTVEKHSIAVASTVLCRAFRDLKTNVSA</sequence>